<evidence type="ECO:0000313" key="6">
    <source>
        <dbReference type="EMBL" id="OAQ72828.1"/>
    </source>
</evidence>
<comment type="similarity">
    <text evidence="2 3">Belongs to the small heat shock protein (HSP20) family.</text>
</comment>
<dbReference type="KEGG" id="pchm:VFPPC_00693"/>
<dbReference type="AlphaFoldDB" id="A0A179G5S7"/>
<protein>
    <submittedName>
        <fullName evidence="6">Heat shock protein 30</fullName>
    </submittedName>
</protein>
<evidence type="ECO:0000256" key="3">
    <source>
        <dbReference type="RuleBase" id="RU003616"/>
    </source>
</evidence>
<evidence type="ECO:0000256" key="2">
    <source>
        <dbReference type="PROSITE-ProRule" id="PRU00285"/>
    </source>
</evidence>
<feature type="compositionally biased region" description="Polar residues" evidence="4">
    <location>
        <begin position="115"/>
        <end position="125"/>
    </location>
</feature>
<dbReference type="OrthoDB" id="1431247at2759"/>
<dbReference type="CDD" id="cd06464">
    <property type="entry name" value="ACD_sHsps-like"/>
    <property type="match status" value="1"/>
</dbReference>
<feature type="region of interest" description="Disordered" evidence="4">
    <location>
        <begin position="85"/>
        <end position="165"/>
    </location>
</feature>
<evidence type="ECO:0000313" key="7">
    <source>
        <dbReference type="Proteomes" id="UP000078397"/>
    </source>
</evidence>
<dbReference type="GeneID" id="28844658"/>
<dbReference type="EMBL" id="LSBJ02000001">
    <property type="protein sequence ID" value="OAQ72828.1"/>
    <property type="molecule type" value="Genomic_DNA"/>
</dbReference>
<dbReference type="STRING" id="1380566.A0A179G5S7"/>
<keyword evidence="1 6" id="KW-0346">Stress response</keyword>
<dbReference type="InterPro" id="IPR008978">
    <property type="entry name" value="HSP20-like_chaperone"/>
</dbReference>
<dbReference type="Proteomes" id="UP000078397">
    <property type="component" value="Unassembled WGS sequence"/>
</dbReference>
<comment type="caution">
    <text evidence="6">The sequence shown here is derived from an EMBL/GenBank/DDBJ whole genome shotgun (WGS) entry which is preliminary data.</text>
</comment>
<evidence type="ECO:0000256" key="1">
    <source>
        <dbReference type="ARBA" id="ARBA00023016"/>
    </source>
</evidence>
<accession>A0A179G5S7</accession>
<dbReference type="InterPro" id="IPR031107">
    <property type="entry name" value="Small_HSP"/>
</dbReference>
<dbReference type="InterPro" id="IPR002068">
    <property type="entry name" value="A-crystallin/Hsp20_dom"/>
</dbReference>
<feature type="compositionally biased region" description="Basic and acidic residues" evidence="4">
    <location>
        <begin position="153"/>
        <end position="165"/>
    </location>
</feature>
<name>A0A179G5S7_METCM</name>
<dbReference type="SUPFAM" id="SSF49764">
    <property type="entry name" value="HSP20-like chaperones"/>
    <property type="match status" value="1"/>
</dbReference>
<dbReference type="RefSeq" id="XP_018148911.1">
    <property type="nucleotide sequence ID" value="XM_018280664.1"/>
</dbReference>
<organism evidence="6 7">
    <name type="scientific">Pochonia chlamydosporia 170</name>
    <dbReference type="NCBI Taxonomy" id="1380566"/>
    <lineage>
        <taxon>Eukaryota</taxon>
        <taxon>Fungi</taxon>
        <taxon>Dikarya</taxon>
        <taxon>Ascomycota</taxon>
        <taxon>Pezizomycotina</taxon>
        <taxon>Sordariomycetes</taxon>
        <taxon>Hypocreomycetidae</taxon>
        <taxon>Hypocreales</taxon>
        <taxon>Clavicipitaceae</taxon>
        <taxon>Pochonia</taxon>
    </lineage>
</organism>
<reference evidence="6 7" key="1">
    <citation type="journal article" date="2016" name="PLoS Pathog.">
        <title>Biosynthesis of antibiotic leucinostatins in bio-control fungus Purpureocillium lilacinum and their inhibition on phytophthora revealed by genome mining.</title>
        <authorList>
            <person name="Wang G."/>
            <person name="Liu Z."/>
            <person name="Lin R."/>
            <person name="Li E."/>
            <person name="Mao Z."/>
            <person name="Ling J."/>
            <person name="Yang Y."/>
            <person name="Yin W.B."/>
            <person name="Xie B."/>
        </authorList>
    </citation>
    <scope>NUCLEOTIDE SEQUENCE [LARGE SCALE GENOMIC DNA]</scope>
    <source>
        <strain evidence="6">170</strain>
    </source>
</reference>
<dbReference type="Gene3D" id="2.60.40.790">
    <property type="match status" value="1"/>
</dbReference>
<keyword evidence="7" id="KW-1185">Reference proteome</keyword>
<evidence type="ECO:0000259" key="5">
    <source>
        <dbReference type="PROSITE" id="PS01031"/>
    </source>
</evidence>
<dbReference type="PROSITE" id="PS01031">
    <property type="entry name" value="SHSP"/>
    <property type="match status" value="1"/>
</dbReference>
<evidence type="ECO:0000256" key="4">
    <source>
        <dbReference type="SAM" id="MobiDB-lite"/>
    </source>
</evidence>
<gene>
    <name evidence="6" type="ORF">VFPPC_00693</name>
</gene>
<dbReference type="PANTHER" id="PTHR11527">
    <property type="entry name" value="HEAT-SHOCK PROTEIN 20 FAMILY MEMBER"/>
    <property type="match status" value="1"/>
</dbReference>
<dbReference type="Pfam" id="PF00011">
    <property type="entry name" value="HSP20"/>
    <property type="match status" value="1"/>
</dbReference>
<feature type="domain" description="SHSP" evidence="5">
    <location>
        <begin position="40"/>
        <end position="222"/>
    </location>
</feature>
<proteinExistence type="inferred from homology"/>
<sequence>MAFFHNNFFHQGPSFTPLIRFVHELDQYSRQSYPQADRRCSLPRWEPRFDALEMSDAYKLHGELPGVSKENVTIEFSKPQTLVVRGRREKSYTAGTPPTGQAEDTVMSGAIPDAEQQQPKSTRQATVEDEVDEGWTDASHSRPGTPDTTTAEVAKEPEPETEKPAETAKYWLAERSFGVFSRSFNFGDRIDPDGVKASFNDGVLTIVVPKAKTHESRRIAIN</sequence>